<proteinExistence type="predicted"/>
<name>G4TJ08_SERID</name>
<dbReference type="SUPFAM" id="SSF75011">
    <property type="entry name" value="3-carboxy-cis,cis-mucoante lactonizing enzyme"/>
    <property type="match status" value="1"/>
</dbReference>
<keyword evidence="2" id="KW-1185">Reference proteome</keyword>
<evidence type="ECO:0000313" key="2">
    <source>
        <dbReference type="Proteomes" id="UP000007148"/>
    </source>
</evidence>
<comment type="caution">
    <text evidence="1">The sequence shown here is derived from an EMBL/GenBank/DDBJ whole genome shotgun (WGS) entry which is preliminary data.</text>
</comment>
<dbReference type="Proteomes" id="UP000007148">
    <property type="component" value="Unassembled WGS sequence"/>
</dbReference>
<gene>
    <name evidence="1" type="ORF">PIIN_05240</name>
</gene>
<dbReference type="InParanoid" id="G4TJ08"/>
<accession>G4TJ08</accession>
<protein>
    <recommendedName>
        <fullName evidence="3">F-box domain-containing protein</fullName>
    </recommendedName>
</protein>
<organism evidence="1 2">
    <name type="scientific">Serendipita indica (strain DSM 11827)</name>
    <name type="common">Root endophyte fungus</name>
    <name type="synonym">Piriformospora indica</name>
    <dbReference type="NCBI Taxonomy" id="1109443"/>
    <lineage>
        <taxon>Eukaryota</taxon>
        <taxon>Fungi</taxon>
        <taxon>Dikarya</taxon>
        <taxon>Basidiomycota</taxon>
        <taxon>Agaricomycotina</taxon>
        <taxon>Agaricomycetes</taxon>
        <taxon>Sebacinales</taxon>
        <taxon>Serendipitaceae</taxon>
        <taxon>Serendipita</taxon>
    </lineage>
</organism>
<dbReference type="AlphaFoldDB" id="G4TJ08"/>
<dbReference type="EMBL" id="CAFZ01000114">
    <property type="protein sequence ID" value="CCA71301.1"/>
    <property type="molecule type" value="Genomic_DNA"/>
</dbReference>
<reference evidence="1 2" key="1">
    <citation type="journal article" date="2011" name="PLoS Pathog.">
        <title>Endophytic Life Strategies Decoded by Genome and Transcriptome Analyses of the Mutualistic Root Symbiont Piriformospora indica.</title>
        <authorList>
            <person name="Zuccaro A."/>
            <person name="Lahrmann U."/>
            <person name="Guldener U."/>
            <person name="Langen G."/>
            <person name="Pfiffi S."/>
            <person name="Biedenkopf D."/>
            <person name="Wong P."/>
            <person name="Samans B."/>
            <person name="Grimm C."/>
            <person name="Basiewicz M."/>
            <person name="Murat C."/>
            <person name="Martin F."/>
            <person name="Kogel K.H."/>
        </authorList>
    </citation>
    <scope>NUCLEOTIDE SEQUENCE [LARGE SCALE GENOMIC DNA]</scope>
    <source>
        <strain evidence="1 2">DSM 11827</strain>
    </source>
</reference>
<dbReference type="HOGENOM" id="CLU_032411_0_0_1"/>
<sequence>MVINQFLNEDISLEIAEYLELEDLISMSKASSRYGRFWTNAVKAIPRTHYPRLVPLSEPGPEEIRKAAIRTANSRRAWCSAEEVRPRAVFRLHEKLEATHFVRGTKWMLALPARWSEKIPPSHWIVSVKCYDITTGLLAGSFNMAVHTIDRAYAPSWHTSVAVSATEIIVGLERWSQSVEYYLQRIRLSHSSETDEIIFTAEPILQVTEGYCDVGISHDGKFFALHRGDDTIIYRTDGATGQVEFCTDTSDNEKYISFHGDTLVVMEERTLNIVGLHLPSLLKDWPERHEYIFLTITGCSIGASEGDHTLVRRGLDLGSSFETAILDSVDHFKERVTDASHLDVAYMKDDRCFVLPVRIGAPDLDADTDDWEPLVALGGSRGG</sequence>
<evidence type="ECO:0000313" key="1">
    <source>
        <dbReference type="EMBL" id="CCA71301.1"/>
    </source>
</evidence>
<evidence type="ECO:0008006" key="3">
    <source>
        <dbReference type="Google" id="ProtNLM"/>
    </source>
</evidence>